<dbReference type="InterPro" id="IPR004114">
    <property type="entry name" value="THUMP_dom"/>
</dbReference>
<proteinExistence type="predicted"/>
<dbReference type="Pfam" id="PF02926">
    <property type="entry name" value="THUMP"/>
    <property type="match status" value="1"/>
</dbReference>
<dbReference type="STRING" id="436010.A0A167TBV3"/>
<dbReference type="GO" id="GO:0006400">
    <property type="term" value="P:tRNA modification"/>
    <property type="evidence" value="ECO:0007669"/>
    <property type="project" value="InterPro"/>
</dbReference>
<evidence type="ECO:0000313" key="5">
    <source>
        <dbReference type="EMBL" id="KZP22797.1"/>
    </source>
</evidence>
<dbReference type="EMBL" id="KV417537">
    <property type="protein sequence ID" value="KZP22797.1"/>
    <property type="molecule type" value="Genomic_DNA"/>
</dbReference>
<dbReference type="GO" id="GO:0003723">
    <property type="term" value="F:RNA binding"/>
    <property type="evidence" value="ECO:0007669"/>
    <property type="project" value="UniProtKB-UniRule"/>
</dbReference>
<evidence type="ECO:0000313" key="4">
    <source>
        <dbReference type="EMBL" id="KZP02772.1"/>
    </source>
</evidence>
<dbReference type="EMBL" id="KV418317">
    <property type="protein sequence ID" value="KZP02772.1"/>
    <property type="molecule type" value="Genomic_DNA"/>
</dbReference>
<dbReference type="SMART" id="SM00981">
    <property type="entry name" value="THUMP"/>
    <property type="match status" value="1"/>
</dbReference>
<evidence type="ECO:0000259" key="3">
    <source>
        <dbReference type="PROSITE" id="PS51165"/>
    </source>
</evidence>
<evidence type="ECO:0000256" key="2">
    <source>
        <dbReference type="SAM" id="MobiDB-lite"/>
    </source>
</evidence>
<dbReference type="SUPFAM" id="SSF143437">
    <property type="entry name" value="THUMP domain-like"/>
    <property type="match status" value="1"/>
</dbReference>
<sequence>MSDARSRGAQRKRRFGKDGTPIQWGKRSLEGPGVWVSCVKGKESQTVGELYDLFESLAAELWPEDAAGHDDSPDEDLSLEDQISKEVAAMKRPRDERLFTNCQTNTPCVVFISCKAPVDPVKLVVTHVQNVKNTGVTRTKYTHRFFPVSASCGTNLADIQALCRRVFAPFFEAQDQSKTYRYKVEARIRNHTSLGKLEVIQEVAKCVPETYVVDLDNAEVYFLVEIFKSVCGVSVITDYYELQKFNVMEIANEKNGEGKFKEGEGRVHS</sequence>
<feature type="domain" description="THUMP" evidence="3">
    <location>
        <begin position="130"/>
        <end position="237"/>
    </location>
</feature>
<keyword evidence="6" id="KW-1185">Reference proteome</keyword>
<dbReference type="PANTHER" id="PTHR13452:SF10">
    <property type="entry name" value="THUMP DOMAIN-CONTAINING PROTEIN 1"/>
    <property type="match status" value="1"/>
</dbReference>
<dbReference type="InterPro" id="IPR040183">
    <property type="entry name" value="THUMPD1-like"/>
</dbReference>
<dbReference type="CDD" id="cd11717">
    <property type="entry name" value="THUMP_THUMPD1_like"/>
    <property type="match status" value="1"/>
</dbReference>
<evidence type="ECO:0000313" key="6">
    <source>
        <dbReference type="Proteomes" id="UP000076532"/>
    </source>
</evidence>
<dbReference type="PANTHER" id="PTHR13452">
    <property type="entry name" value="THUMP DOMAIN CONTAINING PROTEIN 1-RELATED"/>
    <property type="match status" value="1"/>
</dbReference>
<dbReference type="OrthoDB" id="367221at2759"/>
<protein>
    <recommendedName>
        <fullName evidence="3">THUMP domain-containing protein</fullName>
    </recommendedName>
</protein>
<accession>A0A167TBV3</accession>
<dbReference type="AlphaFoldDB" id="A0A167TBV3"/>
<dbReference type="Proteomes" id="UP000076532">
    <property type="component" value="Unassembled WGS sequence"/>
</dbReference>
<keyword evidence="1" id="KW-0694">RNA-binding</keyword>
<feature type="region of interest" description="Disordered" evidence="2">
    <location>
        <begin position="1"/>
        <end position="28"/>
    </location>
</feature>
<evidence type="ECO:0000256" key="1">
    <source>
        <dbReference type="PROSITE-ProRule" id="PRU00529"/>
    </source>
</evidence>
<dbReference type="PROSITE" id="PS51165">
    <property type="entry name" value="THUMP"/>
    <property type="match status" value="1"/>
</dbReference>
<dbReference type="FunFam" id="3.30.2300.10:FF:000001">
    <property type="entry name" value="THUMP domain-containing protein 1"/>
    <property type="match status" value="1"/>
</dbReference>
<dbReference type="Gene3D" id="3.30.2300.10">
    <property type="entry name" value="THUMP superfamily"/>
    <property type="match status" value="1"/>
</dbReference>
<organism evidence="4 6">
    <name type="scientific">Athelia psychrophila</name>
    <dbReference type="NCBI Taxonomy" id="1759441"/>
    <lineage>
        <taxon>Eukaryota</taxon>
        <taxon>Fungi</taxon>
        <taxon>Dikarya</taxon>
        <taxon>Basidiomycota</taxon>
        <taxon>Agaricomycotina</taxon>
        <taxon>Agaricomycetes</taxon>
        <taxon>Agaricomycetidae</taxon>
        <taxon>Atheliales</taxon>
        <taxon>Atheliaceae</taxon>
        <taxon>Athelia</taxon>
    </lineage>
</organism>
<reference evidence="4 6" key="1">
    <citation type="journal article" date="2016" name="Mol. Biol. Evol.">
        <title>Comparative Genomics of Early-Diverging Mushroom-Forming Fungi Provides Insights into the Origins of Lignocellulose Decay Capabilities.</title>
        <authorList>
            <person name="Nagy L.G."/>
            <person name="Riley R."/>
            <person name="Tritt A."/>
            <person name="Adam C."/>
            <person name="Daum C."/>
            <person name="Floudas D."/>
            <person name="Sun H."/>
            <person name="Yadav J.S."/>
            <person name="Pangilinan J."/>
            <person name="Larsson K.H."/>
            <person name="Matsuura K."/>
            <person name="Barry K."/>
            <person name="Labutti K."/>
            <person name="Kuo R."/>
            <person name="Ohm R.A."/>
            <person name="Bhattacharya S.S."/>
            <person name="Shirouzu T."/>
            <person name="Yoshinaga Y."/>
            <person name="Martin F.M."/>
            <person name="Grigoriev I.V."/>
            <person name="Hibbett D.S."/>
        </authorList>
    </citation>
    <scope>NUCLEOTIDE SEQUENCE [LARGE SCALE GENOMIC DNA]</scope>
    <source>
        <strain evidence="4 6">CBS 109695</strain>
    </source>
</reference>
<gene>
    <name evidence="5" type="ORF">FIBSPDRAFT_786838</name>
    <name evidence="4" type="ORF">FIBSPDRAFT_880024</name>
</gene>
<name>A0A167TBV3_9AGAM</name>